<name>A0ABV5C6X2_9BACL</name>
<gene>
    <name evidence="2" type="ORF">ACE5LO_23145</name>
</gene>
<accession>A0ABV5C6X2</accession>
<feature type="compositionally biased region" description="Basic residues" evidence="1">
    <location>
        <begin position="526"/>
        <end position="574"/>
    </location>
</feature>
<evidence type="ECO:0000313" key="2">
    <source>
        <dbReference type="EMBL" id="MFB5763278.1"/>
    </source>
</evidence>
<evidence type="ECO:0000313" key="3">
    <source>
        <dbReference type="Proteomes" id="UP001580430"/>
    </source>
</evidence>
<sequence>MYDKLLLLHDDDREWRQFIQYELSKLLPDDEGISSPRRVVPEALQFAFRHAASYLLAQLKKSAEPGGPALHAVIEQIPDDRGGNHSNDDSDSEEDGAEEEEAAEIANLDAEVKDSIAEPATSTLEEEVESLNTEPVLHDEEDNWTQFIQAELGKYQSGETDKSPIEAIASTVLPFAFLHLASYLLARLKKAGEQEEAASDFVPERTPYHPELPLSIDEDGFEKVLIAGWPANLDREEASETELIPVGGTIIPKLVPDEFQQLSSYRPALSEKAVEQEAPAVDAVLEQITDHQEPFISEEAAELEKGAAAKNLNLIATEIADIAPAEKPVNSNKEEAAAEDQIPVDGTLFTKLVPNEFQQLSSYRPALSEKAVEQEALAVDSVLEQITDHQRPLISEEAAELEKEAAAESPNPVASEIGLDIGNVHSHTIESANNQNSIPAEKTAPPQEVNNLPVGKITSQSLPTPSNPWVWFQPASAPKQTEQVQESVSRTDAQNSTEQAIRTPRSRTSTGSSQRKNRQKSFSTKRSLKRKPRRKARSKKRGTLRTKTTLRRLRIGRGVRKSGMRIRKKRKIKGLRMSPGR</sequence>
<comment type="caution">
    <text evidence="2">The sequence shown here is derived from an EMBL/GenBank/DDBJ whole genome shotgun (WGS) entry which is preliminary data.</text>
</comment>
<keyword evidence="3" id="KW-1185">Reference proteome</keyword>
<feature type="region of interest" description="Disordered" evidence="1">
    <location>
        <begin position="76"/>
        <end position="113"/>
    </location>
</feature>
<proteinExistence type="predicted"/>
<evidence type="ECO:0000256" key="1">
    <source>
        <dbReference type="SAM" id="MobiDB-lite"/>
    </source>
</evidence>
<dbReference type="Proteomes" id="UP001580430">
    <property type="component" value="Unassembled WGS sequence"/>
</dbReference>
<feature type="compositionally biased region" description="Polar residues" evidence="1">
    <location>
        <begin position="478"/>
        <end position="500"/>
    </location>
</feature>
<feature type="compositionally biased region" description="Low complexity" evidence="1">
    <location>
        <begin position="502"/>
        <end position="514"/>
    </location>
</feature>
<reference evidence="2 3" key="1">
    <citation type="submission" date="2024-09" db="EMBL/GenBank/DDBJ databases">
        <title>Paenibacillus zeirhizospherea sp. nov., isolated from surface of the maize (Zea mays) roots in a horticulture field, Hungary.</title>
        <authorList>
            <person name="Marton D."/>
            <person name="Farkas M."/>
            <person name="Bedics A."/>
            <person name="Toth E."/>
            <person name="Tancsics A."/>
            <person name="Boka K."/>
            <person name="Marati G."/>
            <person name="Kriszt B."/>
            <person name="Cserhati M."/>
        </authorList>
    </citation>
    <scope>NUCLEOTIDE SEQUENCE [LARGE SCALE GENOMIC DNA]</scope>
    <source>
        <strain evidence="2 3">JCM 18446</strain>
    </source>
</reference>
<feature type="compositionally biased region" description="Basic and acidic residues" evidence="1">
    <location>
        <begin position="78"/>
        <end position="88"/>
    </location>
</feature>
<protein>
    <submittedName>
        <fullName evidence="2">Uncharacterized protein</fullName>
    </submittedName>
</protein>
<dbReference type="RefSeq" id="WP_375522328.1">
    <property type="nucleotide sequence ID" value="NZ_JBHIRY010000032.1"/>
</dbReference>
<feature type="compositionally biased region" description="Acidic residues" evidence="1">
    <location>
        <begin position="89"/>
        <end position="103"/>
    </location>
</feature>
<dbReference type="EMBL" id="JBHIRY010000032">
    <property type="protein sequence ID" value="MFB5763278.1"/>
    <property type="molecule type" value="Genomic_DNA"/>
</dbReference>
<feature type="region of interest" description="Disordered" evidence="1">
    <location>
        <begin position="437"/>
        <end position="581"/>
    </location>
</feature>
<organism evidence="2 3">
    <name type="scientific">Paenibacillus medicaginis</name>
    <dbReference type="NCBI Taxonomy" id="1470560"/>
    <lineage>
        <taxon>Bacteria</taxon>
        <taxon>Bacillati</taxon>
        <taxon>Bacillota</taxon>
        <taxon>Bacilli</taxon>
        <taxon>Bacillales</taxon>
        <taxon>Paenibacillaceae</taxon>
        <taxon>Paenibacillus</taxon>
    </lineage>
</organism>